<organism evidence="3">
    <name type="scientific">Dendroctonus ponderosae</name>
    <name type="common">Mountain pine beetle</name>
    <dbReference type="NCBI Taxonomy" id="77166"/>
    <lineage>
        <taxon>Eukaryota</taxon>
        <taxon>Metazoa</taxon>
        <taxon>Ecdysozoa</taxon>
        <taxon>Arthropoda</taxon>
        <taxon>Hexapoda</taxon>
        <taxon>Insecta</taxon>
        <taxon>Pterygota</taxon>
        <taxon>Neoptera</taxon>
        <taxon>Endopterygota</taxon>
        <taxon>Coleoptera</taxon>
        <taxon>Polyphaga</taxon>
        <taxon>Cucujiformia</taxon>
        <taxon>Curculionidae</taxon>
        <taxon>Scolytinae</taxon>
        <taxon>Dendroctonus</taxon>
    </lineage>
</organism>
<feature type="compositionally biased region" description="Basic and acidic residues" evidence="2">
    <location>
        <begin position="364"/>
        <end position="373"/>
    </location>
</feature>
<sequence length="631" mass="71817">MADDLLQGLKDAVDNLDQGEEPGAEDPQDRIKQLLKALKDLPGISDEQKENLAKSVLGGEPDSQLPLGSPIANPWLEFAVLFGLISFVILLFYRVPTLPEHDRPGQAERAEEAEEGAAKEEMNPIFFIYTIARRCCRSDVEVIMTDIFAMPKTMLFPDELSSCLKDQSAVFAQENAVLKRDLVGLEDKYAQMQVETESLKNLLHDREKVLLPQFAASSQNVSSKIVELSKSYREKCSELEKYKTRCSKLQTQLQESNSREQPDKDPPKPAVEKSEDSTAKEKQLQKLSAMTSKMLELKNANMQLNNELKQARKLLQQEIGQDMETLQANGSWKGRAQIICDLVEKNKKLKEKLKNASDPQGARTDSHTNERISNRVSSLENENHDLKTQLQCYKSKGESLKSRCQMLESEQQALKLRIQDVKERSASDLDLIASMSSQLAEAEHAKRSAVKERELEIAKLRLEIENLKAQVENYKTLMDGFKRSKDCREATTQNCQKNTEEIGQSIAKLEEQKLKLLELVKLHKKRIEDERSERQRCEQLLRMERQKSVRLESTVAKSELDCAAPSRSRYSTPLNRNSEISLQDQLELAEENIKALQTRLQLEQGERRQDFQEFATILSTTKISSIPGQHN</sequence>
<dbReference type="EMBL" id="KB741211">
    <property type="protein sequence ID" value="ENN72762.1"/>
    <property type="molecule type" value="Genomic_DNA"/>
</dbReference>
<gene>
    <name evidence="3" type="ORF">YQE_10567</name>
</gene>
<dbReference type="OrthoDB" id="10070368at2759"/>
<evidence type="ECO:0000256" key="2">
    <source>
        <dbReference type="SAM" id="MobiDB-lite"/>
    </source>
</evidence>
<dbReference type="PANTHER" id="PTHR31935:SF1">
    <property type="entry name" value="COILED-COIL DOMAIN-CONTAINING PROTEIN 13"/>
    <property type="match status" value="1"/>
</dbReference>
<feature type="coiled-coil region" evidence="1">
    <location>
        <begin position="175"/>
        <end position="202"/>
    </location>
</feature>
<evidence type="ECO:0000313" key="3">
    <source>
        <dbReference type="EMBL" id="ENN72762.1"/>
    </source>
</evidence>
<name>N6U2H5_DENPD</name>
<feature type="compositionally biased region" description="Basic and acidic residues" evidence="2">
    <location>
        <begin position="257"/>
        <end position="284"/>
    </location>
</feature>
<dbReference type="PANTHER" id="PTHR31935">
    <property type="entry name" value="COILED-COIL DOMAIN-CONTAINING PROTEIN 13"/>
    <property type="match status" value="1"/>
</dbReference>
<proteinExistence type="predicted"/>
<dbReference type="InterPro" id="IPR038929">
    <property type="entry name" value="CCDC13"/>
</dbReference>
<evidence type="ECO:0000256" key="1">
    <source>
        <dbReference type="SAM" id="Coils"/>
    </source>
</evidence>
<feature type="region of interest" description="Disordered" evidence="2">
    <location>
        <begin position="352"/>
        <end position="380"/>
    </location>
</feature>
<feature type="compositionally biased region" description="Acidic residues" evidence="2">
    <location>
        <begin position="17"/>
        <end position="26"/>
    </location>
</feature>
<protein>
    <submittedName>
        <fullName evidence="3">Uncharacterized protein</fullName>
    </submittedName>
</protein>
<dbReference type="AlphaFoldDB" id="N6U2H5"/>
<feature type="coiled-coil region" evidence="1">
    <location>
        <begin position="579"/>
        <end position="606"/>
    </location>
</feature>
<feature type="coiled-coil region" evidence="1">
    <location>
        <begin position="287"/>
        <end position="321"/>
    </location>
</feature>
<reference evidence="3" key="1">
    <citation type="journal article" date="2013" name="Genome Biol.">
        <title>Draft genome of the mountain pine beetle, Dendroctonus ponderosae Hopkins, a major forest pest.</title>
        <authorList>
            <person name="Keeling C.I."/>
            <person name="Yuen M.M."/>
            <person name="Liao N.Y."/>
            <person name="Docking T.R."/>
            <person name="Chan S.K."/>
            <person name="Taylor G.A."/>
            <person name="Palmquist D.L."/>
            <person name="Jackman S.D."/>
            <person name="Nguyen A."/>
            <person name="Li M."/>
            <person name="Henderson H."/>
            <person name="Janes J.K."/>
            <person name="Zhao Y."/>
            <person name="Pandoh P."/>
            <person name="Moore R."/>
            <person name="Sperling F.A."/>
            <person name="Huber D.P."/>
            <person name="Birol I."/>
            <person name="Jones S.J."/>
            <person name="Bohlmann J."/>
        </authorList>
    </citation>
    <scope>NUCLEOTIDE SEQUENCE</scope>
</reference>
<keyword evidence="1" id="KW-0175">Coiled coil</keyword>
<accession>N6U2H5</accession>
<dbReference type="HOGENOM" id="CLU_433667_0_0_1"/>
<dbReference type="OMA" id="VNINTMN"/>
<dbReference type="GO" id="GO:0031122">
    <property type="term" value="P:cytoplasmic microtubule organization"/>
    <property type="evidence" value="ECO:0007669"/>
    <property type="project" value="TreeGrafter"/>
</dbReference>
<feature type="region of interest" description="Disordered" evidence="2">
    <location>
        <begin position="250"/>
        <end position="285"/>
    </location>
</feature>
<dbReference type="GO" id="GO:1905515">
    <property type="term" value="P:non-motile cilium assembly"/>
    <property type="evidence" value="ECO:0007669"/>
    <property type="project" value="TreeGrafter"/>
</dbReference>
<dbReference type="GO" id="GO:0034451">
    <property type="term" value="C:centriolar satellite"/>
    <property type="evidence" value="ECO:0007669"/>
    <property type="project" value="TreeGrafter"/>
</dbReference>
<feature type="region of interest" description="Disordered" evidence="2">
    <location>
        <begin position="1"/>
        <end position="30"/>
    </location>
</feature>
<feature type="non-terminal residue" evidence="3">
    <location>
        <position position="1"/>
    </location>
</feature>